<dbReference type="PANTHER" id="PTHR36978:SF4">
    <property type="entry name" value="P-LOOP CONTAINING NUCLEOSIDE TRIPHOSPHATE HYDROLASE PROTEIN"/>
    <property type="match status" value="1"/>
</dbReference>
<keyword evidence="3" id="KW-1185">Reference proteome</keyword>
<proteinExistence type="predicted"/>
<dbReference type="PANTHER" id="PTHR36978">
    <property type="entry name" value="P-LOOP CONTAINING NUCLEOTIDE TRIPHOSPHATE HYDROLASE"/>
    <property type="match status" value="1"/>
</dbReference>
<dbReference type="AlphaFoldDB" id="A0A1Y1I294"/>
<evidence type="ECO:0000256" key="1">
    <source>
        <dbReference type="SAM" id="Phobius"/>
    </source>
</evidence>
<sequence>MASSEIQVIGAGFGRTGTTSLKVALNQLGFGPCHHMNELVTLGDARGLWLDIERSKLEHGRADPVLLAEALKEYRSTMDWPCTRYWRELSEMYPNAKVILTVRDFDSWYLSAQNTIHRLSKAYRRKFELFPWLRLLRRKDYLWVPIADQVWGPKGEFDGQFENRDAARKMFERHIEEVKAHIPPERLLVLDINEGWEPVCKFLGVKVPDTPFPVKNTTQEAAGRTAMARIDKILAALPIVAAVAGVAMWVFLRAQQGG</sequence>
<evidence type="ECO:0000313" key="2">
    <source>
        <dbReference type="EMBL" id="GAQ83301.1"/>
    </source>
</evidence>
<dbReference type="OrthoDB" id="408152at2759"/>
<dbReference type="Proteomes" id="UP000054558">
    <property type="component" value="Unassembled WGS sequence"/>
</dbReference>
<accession>A0A1Y1I294</accession>
<keyword evidence="1" id="KW-0812">Transmembrane</keyword>
<gene>
    <name evidence="2" type="ORF">KFL_001430040</name>
</gene>
<dbReference type="InterPro" id="IPR040632">
    <property type="entry name" value="Sulfotransfer_4"/>
</dbReference>
<feature type="transmembrane region" description="Helical" evidence="1">
    <location>
        <begin position="233"/>
        <end position="252"/>
    </location>
</feature>
<dbReference type="EMBL" id="DF237092">
    <property type="protein sequence ID" value="GAQ83301.1"/>
    <property type="molecule type" value="Genomic_DNA"/>
</dbReference>
<name>A0A1Y1I294_KLENI</name>
<dbReference type="SUPFAM" id="SSF52540">
    <property type="entry name" value="P-loop containing nucleoside triphosphate hydrolases"/>
    <property type="match status" value="1"/>
</dbReference>
<evidence type="ECO:0008006" key="4">
    <source>
        <dbReference type="Google" id="ProtNLM"/>
    </source>
</evidence>
<dbReference type="OMA" id="YPMLKKF"/>
<keyword evidence="1" id="KW-1133">Transmembrane helix</keyword>
<protein>
    <recommendedName>
        <fullName evidence="4">P-loop containing nucleoside triphosphate hydrolases superfamily protein</fullName>
    </recommendedName>
</protein>
<dbReference type="STRING" id="105231.A0A1Y1I294"/>
<dbReference type="Gene3D" id="3.40.50.300">
    <property type="entry name" value="P-loop containing nucleotide triphosphate hydrolases"/>
    <property type="match status" value="1"/>
</dbReference>
<keyword evidence="1" id="KW-0472">Membrane</keyword>
<evidence type="ECO:0000313" key="3">
    <source>
        <dbReference type="Proteomes" id="UP000054558"/>
    </source>
</evidence>
<dbReference type="Pfam" id="PF17784">
    <property type="entry name" value="Sulfotransfer_4"/>
    <property type="match status" value="1"/>
</dbReference>
<dbReference type="InterPro" id="IPR027417">
    <property type="entry name" value="P-loop_NTPase"/>
</dbReference>
<organism evidence="2 3">
    <name type="scientific">Klebsormidium nitens</name>
    <name type="common">Green alga</name>
    <name type="synonym">Ulothrix nitens</name>
    <dbReference type="NCBI Taxonomy" id="105231"/>
    <lineage>
        <taxon>Eukaryota</taxon>
        <taxon>Viridiplantae</taxon>
        <taxon>Streptophyta</taxon>
        <taxon>Klebsormidiophyceae</taxon>
        <taxon>Klebsormidiales</taxon>
        <taxon>Klebsormidiaceae</taxon>
        <taxon>Klebsormidium</taxon>
    </lineage>
</organism>
<reference evidence="2 3" key="1">
    <citation type="journal article" date="2014" name="Nat. Commun.">
        <title>Klebsormidium flaccidum genome reveals primary factors for plant terrestrial adaptation.</title>
        <authorList>
            <person name="Hori K."/>
            <person name="Maruyama F."/>
            <person name="Fujisawa T."/>
            <person name="Togashi T."/>
            <person name="Yamamoto N."/>
            <person name="Seo M."/>
            <person name="Sato S."/>
            <person name="Yamada T."/>
            <person name="Mori H."/>
            <person name="Tajima N."/>
            <person name="Moriyama T."/>
            <person name="Ikeuchi M."/>
            <person name="Watanabe M."/>
            <person name="Wada H."/>
            <person name="Kobayashi K."/>
            <person name="Saito M."/>
            <person name="Masuda T."/>
            <person name="Sasaki-Sekimoto Y."/>
            <person name="Mashiguchi K."/>
            <person name="Awai K."/>
            <person name="Shimojima M."/>
            <person name="Masuda S."/>
            <person name="Iwai M."/>
            <person name="Nobusawa T."/>
            <person name="Narise T."/>
            <person name="Kondo S."/>
            <person name="Saito H."/>
            <person name="Sato R."/>
            <person name="Murakawa M."/>
            <person name="Ihara Y."/>
            <person name="Oshima-Yamada Y."/>
            <person name="Ohtaka K."/>
            <person name="Satoh M."/>
            <person name="Sonobe K."/>
            <person name="Ishii M."/>
            <person name="Ohtani R."/>
            <person name="Kanamori-Sato M."/>
            <person name="Honoki R."/>
            <person name="Miyazaki D."/>
            <person name="Mochizuki H."/>
            <person name="Umetsu J."/>
            <person name="Higashi K."/>
            <person name="Shibata D."/>
            <person name="Kamiya Y."/>
            <person name="Sato N."/>
            <person name="Nakamura Y."/>
            <person name="Tabata S."/>
            <person name="Ida S."/>
            <person name="Kurokawa K."/>
            <person name="Ohta H."/>
        </authorList>
    </citation>
    <scope>NUCLEOTIDE SEQUENCE [LARGE SCALE GENOMIC DNA]</scope>
    <source>
        <strain evidence="2 3">NIES-2285</strain>
    </source>
</reference>